<dbReference type="KEGG" id="vg:23461679"/>
<reference evidence="2 3" key="1">
    <citation type="journal article" date="2015" name="Parasitol. Res.">
        <title>Viruses in close associations with free-living amoebae.</title>
        <authorList>
            <person name="Scheid P."/>
        </authorList>
    </citation>
    <scope>NUCLEOTIDE SEQUENCE [LARGE SCALE GENOMIC DNA]</scope>
    <source>
        <strain evidence="2">KlaHel</strain>
    </source>
</reference>
<protein>
    <submittedName>
        <fullName evidence="2">Ser/thr kinase</fullName>
    </submittedName>
</protein>
<dbReference type="InterPro" id="IPR050697">
    <property type="entry name" value="Adenylyl/Guanylyl_Cyclase_3/4"/>
</dbReference>
<feature type="compositionally biased region" description="Basic and acidic residues" evidence="1">
    <location>
        <begin position="181"/>
        <end position="194"/>
    </location>
</feature>
<evidence type="ECO:0000313" key="2">
    <source>
        <dbReference type="EMBL" id="AJF96762.1"/>
    </source>
</evidence>
<evidence type="ECO:0000256" key="1">
    <source>
        <dbReference type="SAM" id="MobiDB-lite"/>
    </source>
</evidence>
<dbReference type="InterPro" id="IPR029787">
    <property type="entry name" value="Nucleotide_cyclase"/>
</dbReference>
<dbReference type="SUPFAM" id="SSF55073">
    <property type="entry name" value="Nucleotide cyclase"/>
    <property type="match status" value="1"/>
</dbReference>
<keyword evidence="2" id="KW-0808">Transferase</keyword>
<dbReference type="EMBL" id="KP136319">
    <property type="protein sequence ID" value="AJF96762.1"/>
    <property type="molecule type" value="Genomic_DNA"/>
</dbReference>
<organism evidence="2 3">
    <name type="scientific">Pandoravirus inopinatum</name>
    <dbReference type="NCBI Taxonomy" id="1605721"/>
    <lineage>
        <taxon>Viruses</taxon>
        <taxon>Pandoravirus</taxon>
    </lineage>
</organism>
<dbReference type="RefSeq" id="YP_009118997.1">
    <property type="nucleotide sequence ID" value="NC_026440.1"/>
</dbReference>
<dbReference type="Gene3D" id="3.30.70.1230">
    <property type="entry name" value="Nucleotide cyclase"/>
    <property type="match status" value="1"/>
</dbReference>
<feature type="region of interest" description="Disordered" evidence="1">
    <location>
        <begin position="312"/>
        <end position="338"/>
    </location>
</feature>
<dbReference type="Proteomes" id="UP000202511">
    <property type="component" value="Segment"/>
</dbReference>
<feature type="region of interest" description="Disordered" evidence="1">
    <location>
        <begin position="79"/>
        <end position="115"/>
    </location>
</feature>
<proteinExistence type="predicted"/>
<sequence>MRDATLLCNDLLRNLAAVHNGVEVAIQGGDTAGAGCMCMAFADAAHARAWCAGAQVALVDAPWPRALLDAHHGAAEVFVDADDGGDDDDNDDNDSTVAEDDRQRPSGKDLPGQSMTRRRRLYAGLRVRMAIHMAHPRWHREPGVLPACSGADVQLCCRLAATAAGGRVLLTAEAAMLDTGARGDDNGNTGRDKASTPGQAYTVDRITYGHVNSSDDDNNGDDQSRNGRESLYELRPHALRARRFEDIAKASWRAADPTSESVSAASPTDGAILQAGGGLLASANACRWIHRLWRDRVARSTWAPARVAWSTAGGGRASTWPSSAFPTSASTNGASLSSAPRRQRWRSCVIPTSWPLSARA</sequence>
<keyword evidence="2" id="KW-0418">Kinase</keyword>
<dbReference type="PANTHER" id="PTHR43081:SF1">
    <property type="entry name" value="ADENYLATE CYCLASE, TERMINAL-DIFFERENTIATION SPECIFIC"/>
    <property type="match status" value="1"/>
</dbReference>
<feature type="compositionally biased region" description="Polar residues" evidence="1">
    <location>
        <begin position="319"/>
        <end position="338"/>
    </location>
</feature>
<feature type="region of interest" description="Disordered" evidence="1">
    <location>
        <begin position="180"/>
        <end position="201"/>
    </location>
</feature>
<feature type="compositionally biased region" description="Acidic residues" evidence="1">
    <location>
        <begin position="79"/>
        <end position="98"/>
    </location>
</feature>
<dbReference type="GO" id="GO:0016301">
    <property type="term" value="F:kinase activity"/>
    <property type="evidence" value="ECO:0007669"/>
    <property type="project" value="UniProtKB-KW"/>
</dbReference>
<dbReference type="PANTHER" id="PTHR43081">
    <property type="entry name" value="ADENYLATE CYCLASE, TERMINAL-DIFFERENTIATION SPECIFIC-RELATED"/>
    <property type="match status" value="1"/>
</dbReference>
<name>A0A0B5JB43_9VIRU</name>
<accession>A0A0B5JB43</accession>
<dbReference type="GeneID" id="23461679"/>
<evidence type="ECO:0000313" key="3">
    <source>
        <dbReference type="Proteomes" id="UP000202511"/>
    </source>
</evidence>